<dbReference type="VEuPathDB" id="FungiDB:H257_02715"/>
<protein>
    <recommendedName>
        <fullName evidence="5">Tc1-like transposase DDE domain-containing protein</fullName>
    </recommendedName>
</protein>
<accession>A0A6A4Z3M9</accession>
<organism evidence="3 4">
    <name type="scientific">Aphanomyces astaci</name>
    <name type="common">Crayfish plague agent</name>
    <dbReference type="NCBI Taxonomy" id="112090"/>
    <lineage>
        <taxon>Eukaryota</taxon>
        <taxon>Sar</taxon>
        <taxon>Stramenopiles</taxon>
        <taxon>Oomycota</taxon>
        <taxon>Saprolegniomycetes</taxon>
        <taxon>Saprolegniales</taxon>
        <taxon>Verrucalvaceae</taxon>
        <taxon>Aphanomyces</taxon>
    </lineage>
</organism>
<feature type="domain" description="Tc1-like transposase DDE" evidence="2">
    <location>
        <begin position="147"/>
        <end position="299"/>
    </location>
</feature>
<evidence type="ECO:0000259" key="1">
    <source>
        <dbReference type="Pfam" id="PF01498"/>
    </source>
</evidence>
<dbReference type="Gene3D" id="1.10.10.60">
    <property type="entry name" value="Homeodomain-like"/>
    <property type="match status" value="1"/>
</dbReference>
<sequence>LLENMPRGSRLTAEEVGKAKAFSSLGKSNRWIAKELGRNEKAIRNLWKQSEPQNKSKKPGRRQVFKRRDVRRIFRLAIHKQQTSRKIAATMAPTVSHTTIIRILKSTKFAKYRKRKSGPALTPEHKKNRFKFAAKYLNKSIDWLFTIFSDEKKFNLDGPDGFQSYWHDTRIPPEMYSKRVSGGGSVMVWGAFSNDGMSQLAFLNGRQDSVSYCETLDNYMLPFYHQLCGLHQDRTIVFQHDNASVHASAFTKEHLSDLGVETMAWPSKSPDLNPIENVWGVLARAVYANGHQFGSVADLKTKIALEWDRITLEYCKTLVDSMPTRMAQVILKRGAAIDY</sequence>
<dbReference type="Gene3D" id="3.30.420.10">
    <property type="entry name" value="Ribonuclease H-like superfamily/Ribonuclease H"/>
    <property type="match status" value="1"/>
</dbReference>
<dbReference type="InterPro" id="IPR038717">
    <property type="entry name" value="Tc1-like_DDE_dom"/>
</dbReference>
<evidence type="ECO:0000313" key="4">
    <source>
        <dbReference type="Proteomes" id="UP000469452"/>
    </source>
</evidence>
<dbReference type="InterPro" id="IPR036397">
    <property type="entry name" value="RNaseH_sf"/>
</dbReference>
<gene>
    <name evidence="3" type="ORF">AaE_015271</name>
</gene>
<dbReference type="PANTHER" id="PTHR23022:SF129">
    <property type="entry name" value="TRANSPOSABLE ELEMENT TC3 TRANSPOSASE"/>
    <property type="match status" value="1"/>
</dbReference>
<evidence type="ECO:0000259" key="2">
    <source>
        <dbReference type="Pfam" id="PF13358"/>
    </source>
</evidence>
<dbReference type="EMBL" id="VJMI01020648">
    <property type="protein sequence ID" value="KAF0703688.1"/>
    <property type="molecule type" value="Genomic_DNA"/>
</dbReference>
<dbReference type="GO" id="GO:0015074">
    <property type="term" value="P:DNA integration"/>
    <property type="evidence" value="ECO:0007669"/>
    <property type="project" value="InterPro"/>
</dbReference>
<dbReference type="Pfam" id="PF01498">
    <property type="entry name" value="HTH_Tnp_Tc3_2"/>
    <property type="match status" value="1"/>
</dbReference>
<dbReference type="AlphaFoldDB" id="A0A6A4Z3M9"/>
<evidence type="ECO:0008006" key="5">
    <source>
        <dbReference type="Google" id="ProtNLM"/>
    </source>
</evidence>
<feature type="non-terminal residue" evidence="3">
    <location>
        <position position="1"/>
    </location>
</feature>
<reference evidence="3 4" key="1">
    <citation type="submission" date="2019-06" db="EMBL/GenBank/DDBJ databases">
        <title>Genomics analysis of Aphanomyces spp. identifies a new class of oomycete effector associated with host adaptation.</title>
        <authorList>
            <person name="Gaulin E."/>
        </authorList>
    </citation>
    <scope>NUCLEOTIDE SEQUENCE [LARGE SCALE GENOMIC DNA]</scope>
    <source>
        <strain evidence="3 4">E</strain>
    </source>
</reference>
<feature type="domain" description="Transposase Tc1-like" evidence="1">
    <location>
        <begin position="71"/>
        <end position="138"/>
    </location>
</feature>
<dbReference type="PANTHER" id="PTHR23022">
    <property type="entry name" value="TRANSPOSABLE ELEMENT-RELATED"/>
    <property type="match status" value="1"/>
</dbReference>
<dbReference type="GO" id="GO:0006313">
    <property type="term" value="P:DNA transposition"/>
    <property type="evidence" value="ECO:0007669"/>
    <property type="project" value="InterPro"/>
</dbReference>
<name>A0A6A4Z3M9_APHAT</name>
<proteinExistence type="predicted"/>
<dbReference type="InterPro" id="IPR002492">
    <property type="entry name" value="Transposase_Tc1-like"/>
</dbReference>
<dbReference type="GO" id="GO:0003677">
    <property type="term" value="F:DNA binding"/>
    <property type="evidence" value="ECO:0007669"/>
    <property type="project" value="InterPro"/>
</dbReference>
<comment type="caution">
    <text evidence="3">The sequence shown here is derived from an EMBL/GenBank/DDBJ whole genome shotgun (WGS) entry which is preliminary data.</text>
</comment>
<dbReference type="Proteomes" id="UP000469452">
    <property type="component" value="Unassembled WGS sequence"/>
</dbReference>
<dbReference type="InterPro" id="IPR052338">
    <property type="entry name" value="Transposase_5"/>
</dbReference>
<evidence type="ECO:0000313" key="3">
    <source>
        <dbReference type="EMBL" id="KAF0703688.1"/>
    </source>
</evidence>
<dbReference type="Pfam" id="PF13358">
    <property type="entry name" value="DDE_3"/>
    <property type="match status" value="1"/>
</dbReference>